<feature type="compositionally biased region" description="Basic and acidic residues" evidence="1">
    <location>
        <begin position="12"/>
        <end position="22"/>
    </location>
</feature>
<sequence>MKSISGTSAGPDRIRGEPARRQVCERGVLQTREQFVDAPTKPF</sequence>
<reference evidence="2 3" key="1">
    <citation type="submission" date="2018-11" db="EMBL/GenBank/DDBJ databases">
        <title>Microbial catabolism of amino acid.</title>
        <authorList>
            <person name="Hibi M."/>
            <person name="Ogawa J."/>
        </authorList>
    </citation>
    <scope>NUCLEOTIDE SEQUENCE [LARGE SCALE GENOMIC DNA]</scope>
    <source>
        <strain evidence="2 3">C31-06</strain>
    </source>
</reference>
<evidence type="ECO:0000313" key="2">
    <source>
        <dbReference type="EMBL" id="GCE44130.1"/>
    </source>
</evidence>
<feature type="region of interest" description="Disordered" evidence="1">
    <location>
        <begin position="1"/>
        <end position="22"/>
    </location>
</feature>
<dbReference type="AlphaFoldDB" id="A0A402CKE9"/>
<proteinExistence type="predicted"/>
<gene>
    <name evidence="2" type="ORF">Rhow_008428</name>
</gene>
<evidence type="ECO:0000313" key="3">
    <source>
        <dbReference type="Proteomes" id="UP000287519"/>
    </source>
</evidence>
<name>A0A402CKE9_RHOWR</name>
<protein>
    <submittedName>
        <fullName evidence="2">Uncharacterized protein</fullName>
    </submittedName>
</protein>
<keyword evidence="3" id="KW-1185">Reference proteome</keyword>
<dbReference type="EMBL" id="BHYM01000087">
    <property type="protein sequence ID" value="GCE44130.1"/>
    <property type="molecule type" value="Genomic_DNA"/>
</dbReference>
<evidence type="ECO:0000256" key="1">
    <source>
        <dbReference type="SAM" id="MobiDB-lite"/>
    </source>
</evidence>
<accession>A0A402CKE9</accession>
<organism evidence="2 3">
    <name type="scientific">Rhodococcus wratislaviensis</name>
    <name type="common">Tsukamurella wratislaviensis</name>
    <dbReference type="NCBI Taxonomy" id="44752"/>
    <lineage>
        <taxon>Bacteria</taxon>
        <taxon>Bacillati</taxon>
        <taxon>Actinomycetota</taxon>
        <taxon>Actinomycetes</taxon>
        <taxon>Mycobacteriales</taxon>
        <taxon>Nocardiaceae</taxon>
        <taxon>Rhodococcus</taxon>
    </lineage>
</organism>
<dbReference type="Proteomes" id="UP000287519">
    <property type="component" value="Unassembled WGS sequence"/>
</dbReference>
<comment type="caution">
    <text evidence="2">The sequence shown here is derived from an EMBL/GenBank/DDBJ whole genome shotgun (WGS) entry which is preliminary data.</text>
</comment>